<keyword evidence="3" id="KW-1185">Reference proteome</keyword>
<comment type="caution">
    <text evidence="2">The sequence shown here is derived from an EMBL/GenBank/DDBJ whole genome shotgun (WGS) entry which is preliminary data.</text>
</comment>
<gene>
    <name evidence="2" type="ORF">CLODIP_2_CD10201</name>
</gene>
<dbReference type="Proteomes" id="UP000494165">
    <property type="component" value="Unassembled WGS sequence"/>
</dbReference>
<name>A0A8S1E2H9_9INSE</name>
<feature type="coiled-coil region" evidence="1">
    <location>
        <begin position="387"/>
        <end position="414"/>
    </location>
</feature>
<reference evidence="2 3" key="1">
    <citation type="submission" date="2020-04" db="EMBL/GenBank/DDBJ databases">
        <authorList>
            <person name="Alioto T."/>
            <person name="Alioto T."/>
            <person name="Gomez Garrido J."/>
        </authorList>
    </citation>
    <scope>NUCLEOTIDE SEQUENCE [LARGE SCALE GENOMIC DNA]</scope>
</reference>
<keyword evidence="1" id="KW-0175">Coiled coil</keyword>
<dbReference type="AlphaFoldDB" id="A0A8S1E2H9"/>
<feature type="coiled-coil region" evidence="1">
    <location>
        <begin position="310"/>
        <end position="347"/>
    </location>
</feature>
<dbReference type="EMBL" id="CADEPI010000500">
    <property type="protein sequence ID" value="CAB3386684.1"/>
    <property type="molecule type" value="Genomic_DNA"/>
</dbReference>
<evidence type="ECO:0000313" key="2">
    <source>
        <dbReference type="EMBL" id="CAB3386684.1"/>
    </source>
</evidence>
<evidence type="ECO:0000313" key="3">
    <source>
        <dbReference type="Proteomes" id="UP000494165"/>
    </source>
</evidence>
<accession>A0A8S1E2H9</accession>
<protein>
    <submittedName>
        <fullName evidence="2">Uncharacterized protein</fullName>
    </submittedName>
</protein>
<organism evidence="2 3">
    <name type="scientific">Cloeon dipterum</name>
    <dbReference type="NCBI Taxonomy" id="197152"/>
    <lineage>
        <taxon>Eukaryota</taxon>
        <taxon>Metazoa</taxon>
        <taxon>Ecdysozoa</taxon>
        <taxon>Arthropoda</taxon>
        <taxon>Hexapoda</taxon>
        <taxon>Insecta</taxon>
        <taxon>Pterygota</taxon>
        <taxon>Palaeoptera</taxon>
        <taxon>Ephemeroptera</taxon>
        <taxon>Pisciforma</taxon>
        <taxon>Baetidae</taxon>
        <taxon>Cloeon</taxon>
    </lineage>
</organism>
<evidence type="ECO:0000256" key="1">
    <source>
        <dbReference type="SAM" id="Coils"/>
    </source>
</evidence>
<proteinExistence type="predicted"/>
<sequence>MFRRRIRGNIEKTSGCTSPIDQEFILQNAVNRVVQLRNSLNKFQATEKSTEDEIIQTLRSEICSSIICAVDTVKSRCEQLDVDKKRFDDVLDTWLALQTLRLEYEVLFKRISSGQSWDTADIYTFPDYVLQELVQVRSKFEEQLAFKIRMTKLRTEHLEKIKPHLGAKWPKLAENAAINDYVRLLKFQISSINQATKTFEIDIKRLEKMEKANAKKFWKLKQFDRFGNCSLLSCWRRKTQLTSSNLHVWHYSLGLTMPAQGDEVVSTLQTKEEEDAGKAAIKCFRQLWSYEGDPDCWRLPGQMIRLVHHLSDVEQRLLESQARVEELERVEQQMRKIRNEKNLLHHELARNRKFLTQVLLEKLVTDNLTLKQFLMNSKFPQSEDPVVQQLVLKNATLEQQVQVLEEVVKFSREEATRHKERSCNIANSLNNAINSLEQIAVMFILHERTDQQLIFKLKSVVQNERLQNLFGLLNKDDLMVLQDYLQKGNVEQVLSELMEELHQQQSAFRDIMQQLGPEGLAVAISSLAPAQLIALEEAVADERLDTTTELLRGAKRDQVDQNPAEQVELIVRRLLEILHRLQ</sequence>